<keyword evidence="5" id="KW-1185">Reference proteome</keyword>
<feature type="transmembrane region" description="Helical" evidence="2">
    <location>
        <begin position="253"/>
        <end position="269"/>
    </location>
</feature>
<protein>
    <submittedName>
        <fullName evidence="4">Phage shock protein C (PspC) family protein</fullName>
    </submittedName>
</protein>
<keyword evidence="2" id="KW-0472">Membrane</keyword>
<accession>A0A1I6PRU7</accession>
<keyword evidence="2" id="KW-1133">Transmembrane helix</keyword>
<evidence type="ECO:0000256" key="2">
    <source>
        <dbReference type="SAM" id="Phobius"/>
    </source>
</evidence>
<dbReference type="Proteomes" id="UP000198852">
    <property type="component" value="Unassembled WGS sequence"/>
</dbReference>
<evidence type="ECO:0000313" key="4">
    <source>
        <dbReference type="EMBL" id="SFS42820.1"/>
    </source>
</evidence>
<evidence type="ECO:0000313" key="5">
    <source>
        <dbReference type="Proteomes" id="UP000198852"/>
    </source>
</evidence>
<feature type="transmembrane region" description="Helical" evidence="2">
    <location>
        <begin position="47"/>
        <end position="74"/>
    </location>
</feature>
<dbReference type="Pfam" id="PF04024">
    <property type="entry name" value="PspC"/>
    <property type="match status" value="1"/>
</dbReference>
<proteinExistence type="predicted"/>
<dbReference type="STRING" id="95161.SAMN05660874_01043"/>
<dbReference type="AlphaFoldDB" id="A0A1I6PRU7"/>
<sequence>MNSTQQSGGVEATLRDFWATRPVRPRSGSKAAGVSAAIARRYGVDPILVRVAFVVLACYGGAGVVLYMLGWLLFPKEAPPLPGQTTPSREPTDTWIVVVLVLLLLPSMMWMISSMSVLGLAAGPVALYLLHRNQGDRQVTGTSNPPPQATPTGENTWVYPSTAAEQRTPPAWDPLGAAPFAWDLPEPAEPEPPEPKARRYRWYNPVAVLLALLAAVLVSASGAGGGPAAAVALGVLGAAMVLGAFLHAGRWPILIAALLAMFALVPSVADDYRLDGDLSVGDLRVTPVETTQVLPSYDRTAGTIELDLSDLRISTDQVVQTDATVGAGRVLIRVPSTVDVTAHCRAEIGEISCLNELANGEHLDRSVTDVGPDGPGGGKLVLNASVGTGNVEVIRD</sequence>
<feature type="transmembrane region" description="Helical" evidence="2">
    <location>
        <begin position="202"/>
        <end position="222"/>
    </location>
</feature>
<gene>
    <name evidence="4" type="ORF">SAMN05660874_01043</name>
</gene>
<evidence type="ECO:0000259" key="3">
    <source>
        <dbReference type="Pfam" id="PF04024"/>
    </source>
</evidence>
<feature type="transmembrane region" description="Helical" evidence="2">
    <location>
        <begin position="94"/>
        <end position="127"/>
    </location>
</feature>
<name>A0A1I6PRU7_9PSEU</name>
<organism evidence="4 5">
    <name type="scientific">Saccharopolyspora flava</name>
    <dbReference type="NCBI Taxonomy" id="95161"/>
    <lineage>
        <taxon>Bacteria</taxon>
        <taxon>Bacillati</taxon>
        <taxon>Actinomycetota</taxon>
        <taxon>Actinomycetes</taxon>
        <taxon>Pseudonocardiales</taxon>
        <taxon>Pseudonocardiaceae</taxon>
        <taxon>Saccharopolyspora</taxon>
    </lineage>
</organism>
<dbReference type="EMBL" id="FOZX01000001">
    <property type="protein sequence ID" value="SFS42820.1"/>
    <property type="molecule type" value="Genomic_DNA"/>
</dbReference>
<reference evidence="5" key="1">
    <citation type="submission" date="2016-10" db="EMBL/GenBank/DDBJ databases">
        <authorList>
            <person name="Varghese N."/>
            <person name="Submissions S."/>
        </authorList>
    </citation>
    <scope>NUCLEOTIDE SEQUENCE [LARGE SCALE GENOMIC DNA]</scope>
    <source>
        <strain evidence="5">DSM 44771</strain>
    </source>
</reference>
<dbReference type="OrthoDB" id="3208990at2"/>
<dbReference type="RefSeq" id="WP_139274004.1">
    <property type="nucleotide sequence ID" value="NZ_FOZX01000001.1"/>
</dbReference>
<feature type="region of interest" description="Disordered" evidence="1">
    <location>
        <begin position="137"/>
        <end position="156"/>
    </location>
</feature>
<evidence type="ECO:0000256" key="1">
    <source>
        <dbReference type="SAM" id="MobiDB-lite"/>
    </source>
</evidence>
<keyword evidence="2" id="KW-0812">Transmembrane</keyword>
<dbReference type="InterPro" id="IPR007168">
    <property type="entry name" value="Phageshock_PspC_N"/>
</dbReference>
<feature type="domain" description="Phage shock protein PspC N-terminal" evidence="3">
    <location>
        <begin position="21"/>
        <end position="77"/>
    </location>
</feature>